<dbReference type="InParanoid" id="A0A194RHS1"/>
<evidence type="ECO:0000256" key="2">
    <source>
        <dbReference type="ARBA" id="ARBA00007357"/>
    </source>
</evidence>
<dbReference type="InterPro" id="IPR042089">
    <property type="entry name" value="Peptidase_M13_dom_2"/>
</dbReference>
<reference evidence="4 5" key="1">
    <citation type="journal article" date="2015" name="Nat. Commun.">
        <title>Outbred genome sequencing and CRISPR/Cas9 gene editing in butterflies.</title>
        <authorList>
            <person name="Li X."/>
            <person name="Fan D."/>
            <person name="Zhang W."/>
            <person name="Liu G."/>
            <person name="Zhang L."/>
            <person name="Zhao L."/>
            <person name="Fang X."/>
            <person name="Chen L."/>
            <person name="Dong Y."/>
            <person name="Chen Y."/>
            <person name="Ding Y."/>
            <person name="Zhao R."/>
            <person name="Feng M."/>
            <person name="Zhu Y."/>
            <person name="Feng Y."/>
            <person name="Jiang X."/>
            <person name="Zhu D."/>
            <person name="Xiang H."/>
            <person name="Feng X."/>
            <person name="Li S."/>
            <person name="Wang J."/>
            <person name="Zhang G."/>
            <person name="Kronforst M.R."/>
            <person name="Wang W."/>
        </authorList>
    </citation>
    <scope>NUCLEOTIDE SEQUENCE [LARGE SCALE GENOMIC DNA]</scope>
    <source>
        <strain evidence="4">Ya'a_city_454_Pm</strain>
        <tissue evidence="4">Whole body</tissue>
    </source>
</reference>
<proteinExistence type="inferred from homology"/>
<dbReference type="PANTHER" id="PTHR11733:SF133">
    <property type="entry name" value="PHOSPHATE-REGULATING NEUTRAL ENDOPEPTIDASE PHEX"/>
    <property type="match status" value="1"/>
</dbReference>
<accession>A0A194RHS1</accession>
<dbReference type="InterPro" id="IPR000718">
    <property type="entry name" value="Peptidase_M13"/>
</dbReference>
<evidence type="ECO:0000313" key="5">
    <source>
        <dbReference type="Proteomes" id="UP000053240"/>
    </source>
</evidence>
<dbReference type="STRING" id="76193.A0A194RHS1"/>
<dbReference type="GO" id="GO:0005886">
    <property type="term" value="C:plasma membrane"/>
    <property type="evidence" value="ECO:0007669"/>
    <property type="project" value="UniProtKB-SubCell"/>
</dbReference>
<protein>
    <submittedName>
        <fullName evidence="4">Endothelin-converting enzyme 1</fullName>
    </submittedName>
</protein>
<dbReference type="Proteomes" id="UP000053240">
    <property type="component" value="Unassembled WGS sequence"/>
</dbReference>
<dbReference type="GO" id="GO:0004222">
    <property type="term" value="F:metalloendopeptidase activity"/>
    <property type="evidence" value="ECO:0007669"/>
    <property type="project" value="InterPro"/>
</dbReference>
<evidence type="ECO:0000313" key="4">
    <source>
        <dbReference type="EMBL" id="KPJ17112.1"/>
    </source>
</evidence>
<dbReference type="PROSITE" id="PS51885">
    <property type="entry name" value="NEPRILYSIN"/>
    <property type="match status" value="1"/>
</dbReference>
<evidence type="ECO:0000256" key="1">
    <source>
        <dbReference type="ARBA" id="ARBA00004401"/>
    </source>
</evidence>
<comment type="subcellular location">
    <subcellularLocation>
        <location evidence="1">Cell membrane</location>
        <topology evidence="1">Single-pass type II membrane protein</topology>
    </subcellularLocation>
</comment>
<comment type="similarity">
    <text evidence="2">Belongs to the peptidase M13 family.</text>
</comment>
<dbReference type="PANTHER" id="PTHR11733">
    <property type="entry name" value="ZINC METALLOPROTEASE FAMILY M13 NEPRILYSIN-RELATED"/>
    <property type="match status" value="1"/>
</dbReference>
<organism evidence="4 5">
    <name type="scientific">Papilio machaon</name>
    <name type="common">Old World swallowtail butterfly</name>
    <dbReference type="NCBI Taxonomy" id="76193"/>
    <lineage>
        <taxon>Eukaryota</taxon>
        <taxon>Metazoa</taxon>
        <taxon>Ecdysozoa</taxon>
        <taxon>Arthropoda</taxon>
        <taxon>Hexapoda</taxon>
        <taxon>Insecta</taxon>
        <taxon>Pterygota</taxon>
        <taxon>Neoptera</taxon>
        <taxon>Endopterygota</taxon>
        <taxon>Lepidoptera</taxon>
        <taxon>Glossata</taxon>
        <taxon>Ditrysia</taxon>
        <taxon>Papilionoidea</taxon>
        <taxon>Papilionidae</taxon>
        <taxon>Papilioninae</taxon>
        <taxon>Papilio</taxon>
    </lineage>
</organism>
<gene>
    <name evidence="4" type="ORF">RR48_13968</name>
</gene>
<dbReference type="EMBL" id="KQ460205">
    <property type="protein sequence ID" value="KPJ17112.1"/>
    <property type="molecule type" value="Genomic_DNA"/>
</dbReference>
<dbReference type="Gene3D" id="1.10.1380.10">
    <property type="entry name" value="Neutral endopeptidase , domain2"/>
    <property type="match status" value="1"/>
</dbReference>
<dbReference type="GO" id="GO:0016485">
    <property type="term" value="P:protein processing"/>
    <property type="evidence" value="ECO:0007669"/>
    <property type="project" value="TreeGrafter"/>
</dbReference>
<dbReference type="InterPro" id="IPR008753">
    <property type="entry name" value="Peptidase_M13_N"/>
</dbReference>
<dbReference type="SUPFAM" id="SSF55486">
    <property type="entry name" value="Metalloproteases ('zincins'), catalytic domain"/>
    <property type="match status" value="1"/>
</dbReference>
<evidence type="ECO:0000259" key="3">
    <source>
        <dbReference type="Pfam" id="PF05649"/>
    </source>
</evidence>
<feature type="domain" description="Peptidase M13 N-terminal" evidence="3">
    <location>
        <begin position="80"/>
        <end position="374"/>
    </location>
</feature>
<keyword evidence="5" id="KW-1185">Reference proteome</keyword>
<name>A0A194RHS1_PAPMA</name>
<dbReference type="AlphaFoldDB" id="A0A194RHS1"/>
<sequence length="414" mass="46625">MRILFNNTLKRKRNSKKDRERTVRRSSVLICALVLSLAALGGYTAVLLLAGNSATMPCLSEECVATASRILSSLNKDVEPCTDFYEFACGGWIKKNPVPEWATSWDQLALLREQLIENLRELLEAGDGEDGEVLPESVKKAKTLYKTCINTDKLEENGIKPIESLLSKLGLPSKPPQNASEDFSWESVAGRGRRMLGLNVLLSVQVAEDVRNTSRNRVVVEQVSPGFSERYLLQEQQFAHELAQYEQYIRDMVSIADPDVDAQLFADDIIAFSKSLAKIMTPMEVRRSGTHLFHEVSLSQLLQGTAGGPPQWNQHNWEKYLKLVFANTSVTLDPITDRIIVMDLPYLQKLSVLLNETEPLVHNWEKYLKLGFANTSVTLDPITDRIIVMDLPYLQKLSVLLNETEPLVVGKWHL</sequence>
<dbReference type="Pfam" id="PF05649">
    <property type="entry name" value="Peptidase_M13_N"/>
    <property type="match status" value="1"/>
</dbReference>